<dbReference type="GO" id="GO:0016020">
    <property type="term" value="C:membrane"/>
    <property type="evidence" value="ECO:0007669"/>
    <property type="project" value="UniProtKB-SubCell"/>
</dbReference>
<keyword evidence="10" id="KW-1185">Reference proteome</keyword>
<dbReference type="OrthoDB" id="5378633at2759"/>
<name>A0A6A6SVH4_9PLEO</name>
<feature type="transmembrane region" description="Helical" evidence="7">
    <location>
        <begin position="172"/>
        <end position="197"/>
    </location>
</feature>
<dbReference type="EMBL" id="MU004455">
    <property type="protein sequence ID" value="KAF2650428.1"/>
    <property type="molecule type" value="Genomic_DNA"/>
</dbReference>
<evidence type="ECO:0000313" key="9">
    <source>
        <dbReference type="EMBL" id="KAF2650428.1"/>
    </source>
</evidence>
<feature type="transmembrane region" description="Helical" evidence="7">
    <location>
        <begin position="47"/>
        <end position="68"/>
    </location>
</feature>
<keyword evidence="3 7" id="KW-1133">Transmembrane helix</keyword>
<evidence type="ECO:0000313" key="10">
    <source>
        <dbReference type="Proteomes" id="UP000799324"/>
    </source>
</evidence>
<protein>
    <recommendedName>
        <fullName evidence="8">Rhodopsin domain-containing protein</fullName>
    </recommendedName>
</protein>
<dbReference type="AlphaFoldDB" id="A0A6A6SVH4"/>
<keyword evidence="4 7" id="KW-0472">Membrane</keyword>
<feature type="transmembrane region" description="Helical" evidence="7">
    <location>
        <begin position="12"/>
        <end position="35"/>
    </location>
</feature>
<feature type="compositionally biased region" description="Polar residues" evidence="6">
    <location>
        <begin position="284"/>
        <end position="310"/>
    </location>
</feature>
<evidence type="ECO:0000256" key="7">
    <source>
        <dbReference type="SAM" id="Phobius"/>
    </source>
</evidence>
<dbReference type="InterPro" id="IPR049326">
    <property type="entry name" value="Rhodopsin_dom_fungi"/>
</dbReference>
<feature type="transmembrane region" description="Helical" evidence="7">
    <location>
        <begin position="128"/>
        <end position="151"/>
    </location>
</feature>
<dbReference type="Proteomes" id="UP000799324">
    <property type="component" value="Unassembled WGS sequence"/>
</dbReference>
<proteinExistence type="inferred from homology"/>
<evidence type="ECO:0000256" key="5">
    <source>
        <dbReference type="ARBA" id="ARBA00038359"/>
    </source>
</evidence>
<gene>
    <name evidence="9" type="ORF">K491DRAFT_697275</name>
</gene>
<evidence type="ECO:0000256" key="6">
    <source>
        <dbReference type="SAM" id="MobiDB-lite"/>
    </source>
</evidence>
<dbReference type="PANTHER" id="PTHR33048:SF47">
    <property type="entry name" value="INTEGRAL MEMBRANE PROTEIN-RELATED"/>
    <property type="match status" value="1"/>
</dbReference>
<evidence type="ECO:0000259" key="8">
    <source>
        <dbReference type="Pfam" id="PF20684"/>
    </source>
</evidence>
<comment type="subcellular location">
    <subcellularLocation>
        <location evidence="1">Membrane</location>
        <topology evidence="1">Multi-pass membrane protein</topology>
    </subcellularLocation>
</comment>
<reference evidence="9" key="1">
    <citation type="journal article" date="2020" name="Stud. Mycol.">
        <title>101 Dothideomycetes genomes: a test case for predicting lifestyles and emergence of pathogens.</title>
        <authorList>
            <person name="Haridas S."/>
            <person name="Albert R."/>
            <person name="Binder M."/>
            <person name="Bloem J."/>
            <person name="Labutti K."/>
            <person name="Salamov A."/>
            <person name="Andreopoulos B."/>
            <person name="Baker S."/>
            <person name="Barry K."/>
            <person name="Bills G."/>
            <person name="Bluhm B."/>
            <person name="Cannon C."/>
            <person name="Castanera R."/>
            <person name="Culley D."/>
            <person name="Daum C."/>
            <person name="Ezra D."/>
            <person name="Gonzalez J."/>
            <person name="Henrissat B."/>
            <person name="Kuo A."/>
            <person name="Liang C."/>
            <person name="Lipzen A."/>
            <person name="Lutzoni F."/>
            <person name="Magnuson J."/>
            <person name="Mondo S."/>
            <person name="Nolan M."/>
            <person name="Ohm R."/>
            <person name="Pangilinan J."/>
            <person name="Park H.-J."/>
            <person name="Ramirez L."/>
            <person name="Alfaro M."/>
            <person name="Sun H."/>
            <person name="Tritt A."/>
            <person name="Yoshinaga Y."/>
            <person name="Zwiers L.-H."/>
            <person name="Turgeon B."/>
            <person name="Goodwin S."/>
            <person name="Spatafora J."/>
            <person name="Crous P."/>
            <person name="Grigoriev I."/>
        </authorList>
    </citation>
    <scope>NUCLEOTIDE SEQUENCE</scope>
    <source>
        <strain evidence="9">CBS 122681</strain>
    </source>
</reference>
<evidence type="ECO:0000256" key="1">
    <source>
        <dbReference type="ARBA" id="ARBA00004141"/>
    </source>
</evidence>
<evidence type="ECO:0000256" key="2">
    <source>
        <dbReference type="ARBA" id="ARBA00022692"/>
    </source>
</evidence>
<dbReference type="InterPro" id="IPR052337">
    <property type="entry name" value="SAT4-like"/>
</dbReference>
<sequence length="372" mass="41057">MAFRVFDNRDESIGFVVIVVAIPICCTAVALRFLCSRLPGRKVGSEDWLALLALLSFLTYSCSDLWILCAMNGKTVFKLGQLPISTVISIYKAGYVMNMQTALNQTFAKLSLLVLYYRVFNVEDIFRYMVWAVGSVQIAWCIAMVLVRIFLCHPIEATWNPTVKGKCLNSQILLAAGDSINTFIDFVMIAMALWMVSRLHVSRGSKWKLSILFALGGFSGVIGIVKIYLTYGTVGNSIINATWNVAQQGTSILCCCVPIYKPLLKSLHSFQKKTFSFLYKSGSKKSQGTASGSEGTYQGTYHSHENNNTAGRADSHGGSEKSVPVPEESSEHRLYSYEDDDTWGKNQIFLDQSSAEALGGGSKQSSRDRSPV</sequence>
<evidence type="ECO:0000256" key="4">
    <source>
        <dbReference type="ARBA" id="ARBA00023136"/>
    </source>
</evidence>
<evidence type="ECO:0000256" key="3">
    <source>
        <dbReference type="ARBA" id="ARBA00022989"/>
    </source>
</evidence>
<keyword evidence="2 7" id="KW-0812">Transmembrane</keyword>
<comment type="similarity">
    <text evidence="5">Belongs to the SAT4 family.</text>
</comment>
<organism evidence="9 10">
    <name type="scientific">Lophiostoma macrostomum CBS 122681</name>
    <dbReference type="NCBI Taxonomy" id="1314788"/>
    <lineage>
        <taxon>Eukaryota</taxon>
        <taxon>Fungi</taxon>
        <taxon>Dikarya</taxon>
        <taxon>Ascomycota</taxon>
        <taxon>Pezizomycotina</taxon>
        <taxon>Dothideomycetes</taxon>
        <taxon>Pleosporomycetidae</taxon>
        <taxon>Pleosporales</taxon>
        <taxon>Lophiostomataceae</taxon>
        <taxon>Lophiostoma</taxon>
    </lineage>
</organism>
<accession>A0A6A6SVH4</accession>
<feature type="domain" description="Rhodopsin" evidence="8">
    <location>
        <begin position="31"/>
        <end position="265"/>
    </location>
</feature>
<feature type="region of interest" description="Disordered" evidence="6">
    <location>
        <begin position="282"/>
        <end position="337"/>
    </location>
</feature>
<dbReference type="PANTHER" id="PTHR33048">
    <property type="entry name" value="PTH11-LIKE INTEGRAL MEMBRANE PROTEIN (AFU_ORTHOLOGUE AFUA_5G11245)"/>
    <property type="match status" value="1"/>
</dbReference>
<feature type="transmembrane region" description="Helical" evidence="7">
    <location>
        <begin position="209"/>
        <end position="229"/>
    </location>
</feature>
<dbReference type="Pfam" id="PF20684">
    <property type="entry name" value="Fung_rhodopsin"/>
    <property type="match status" value="1"/>
</dbReference>